<comment type="caution">
    <text evidence="2">The sequence shown here is derived from an EMBL/GenBank/DDBJ whole genome shotgun (WGS) entry which is preliminary data.</text>
</comment>
<dbReference type="PROSITE" id="PS50405">
    <property type="entry name" value="GST_CTER"/>
    <property type="match status" value="1"/>
</dbReference>
<dbReference type="EMBL" id="SRIO01000010">
    <property type="protein sequence ID" value="TFZ82279.1"/>
    <property type="molecule type" value="Genomic_DNA"/>
</dbReference>
<evidence type="ECO:0000313" key="2">
    <source>
        <dbReference type="EMBL" id="TFZ82279.1"/>
    </source>
</evidence>
<dbReference type="InterPro" id="IPR010987">
    <property type="entry name" value="Glutathione-S-Trfase_C-like"/>
</dbReference>
<keyword evidence="3" id="KW-1185">Reference proteome</keyword>
<dbReference type="InterPro" id="IPR040079">
    <property type="entry name" value="Glutathione_S-Trfase"/>
</dbReference>
<protein>
    <submittedName>
        <fullName evidence="2">Glutathione S-transferase family protein</fullName>
    </submittedName>
</protein>
<dbReference type="InterPro" id="IPR036282">
    <property type="entry name" value="Glutathione-S-Trfase_C_sf"/>
</dbReference>
<dbReference type="PANTHER" id="PTHR44051">
    <property type="entry name" value="GLUTATHIONE S-TRANSFERASE-RELATED"/>
    <property type="match status" value="1"/>
</dbReference>
<dbReference type="Proteomes" id="UP000297890">
    <property type="component" value="Unassembled WGS sequence"/>
</dbReference>
<dbReference type="AlphaFoldDB" id="A0A4Z0F891"/>
<dbReference type="SFLD" id="SFLDS00019">
    <property type="entry name" value="Glutathione_Transferase_(cytos"/>
    <property type="match status" value="1"/>
</dbReference>
<dbReference type="RefSeq" id="WP_135281984.1">
    <property type="nucleotide sequence ID" value="NZ_SRIO01000010.1"/>
</dbReference>
<organism evidence="2 3">
    <name type="scientific">Candidatus Macondimonas diazotrophica</name>
    <dbReference type="NCBI Taxonomy" id="2305248"/>
    <lineage>
        <taxon>Bacteria</taxon>
        <taxon>Pseudomonadati</taxon>
        <taxon>Pseudomonadota</taxon>
        <taxon>Gammaproteobacteria</taxon>
        <taxon>Chromatiales</taxon>
        <taxon>Ectothiorhodospiraceae</taxon>
        <taxon>Candidatus Macondimonas</taxon>
    </lineage>
</organism>
<dbReference type="InterPro" id="IPR036249">
    <property type="entry name" value="Thioredoxin-like_sf"/>
</dbReference>
<feature type="domain" description="GST C-terminal" evidence="1">
    <location>
        <begin position="79"/>
        <end position="202"/>
    </location>
</feature>
<dbReference type="SFLD" id="SFLDG00358">
    <property type="entry name" value="Main_(cytGST)"/>
    <property type="match status" value="1"/>
</dbReference>
<dbReference type="SUPFAM" id="SSF52833">
    <property type="entry name" value="Thioredoxin-like"/>
    <property type="match status" value="1"/>
</dbReference>
<dbReference type="CDD" id="cd03057">
    <property type="entry name" value="GST_N_Beta"/>
    <property type="match status" value="1"/>
</dbReference>
<reference evidence="2 3" key="1">
    <citation type="journal article" date="2019" name="ISME J.">
        <title>Candidatus Macondimonas diazotrophica, a novel gammaproteobacterial genus dominating crude-oil-contaminated coastal sediments.</title>
        <authorList>
            <person name="Karthikeyan S."/>
            <person name="Konstantinidis K."/>
        </authorList>
    </citation>
    <scope>NUCLEOTIDE SEQUENCE [LARGE SCALE GENOMIC DNA]</scope>
    <source>
        <strain evidence="2 3">KTK01</strain>
    </source>
</reference>
<gene>
    <name evidence="2" type="ORF">E4680_08495</name>
</gene>
<dbReference type="Gene3D" id="1.20.1050.10">
    <property type="match status" value="1"/>
</dbReference>
<dbReference type="GO" id="GO:0016740">
    <property type="term" value="F:transferase activity"/>
    <property type="evidence" value="ECO:0007669"/>
    <property type="project" value="UniProtKB-KW"/>
</dbReference>
<name>A0A4Z0F891_9GAMM</name>
<evidence type="ECO:0000313" key="3">
    <source>
        <dbReference type="Proteomes" id="UP000297890"/>
    </source>
</evidence>
<dbReference type="OrthoDB" id="9810080at2"/>
<dbReference type="Pfam" id="PF13409">
    <property type="entry name" value="GST_N_2"/>
    <property type="match status" value="1"/>
</dbReference>
<dbReference type="InterPro" id="IPR004045">
    <property type="entry name" value="Glutathione_S-Trfase_N"/>
</dbReference>
<dbReference type="Gene3D" id="3.40.30.10">
    <property type="entry name" value="Glutaredoxin"/>
    <property type="match status" value="1"/>
</dbReference>
<sequence>MYTLYFLPGACSLATHVMARELGLPIELVDKRGVADFSRINPVGTVPVLVNGDRVLREGAAAMIHLLEAADSPLLPRSGPARDAAIDAIMFANATVHPAYGRLFFLAKSMAAGPAKAQAMAAAADAVSVLWATVNTRLGEHIFLGGSEPTAADVMLTVYARWNAQFPVTIELGEAVKRMTAAVMARPSFQAGLAEEQARAVA</sequence>
<dbReference type="SUPFAM" id="SSF47616">
    <property type="entry name" value="GST C-terminal domain-like"/>
    <property type="match status" value="1"/>
</dbReference>
<accession>A0A4Z0F891</accession>
<keyword evidence="2" id="KW-0808">Transferase</keyword>
<proteinExistence type="predicted"/>
<dbReference type="PANTHER" id="PTHR44051:SF8">
    <property type="entry name" value="GLUTATHIONE S-TRANSFERASE GSTA"/>
    <property type="match status" value="1"/>
</dbReference>
<evidence type="ECO:0000259" key="1">
    <source>
        <dbReference type="PROSITE" id="PS50405"/>
    </source>
</evidence>